<dbReference type="RefSeq" id="WP_284373351.1">
    <property type="nucleotide sequence ID" value="NZ_BSNL01000001.1"/>
</dbReference>
<evidence type="ECO:0000256" key="2">
    <source>
        <dbReference type="ARBA" id="ARBA00012438"/>
    </source>
</evidence>
<dbReference type="PANTHER" id="PTHR45453:SF1">
    <property type="entry name" value="PHOSPHATE REGULON SENSOR PROTEIN PHOR"/>
    <property type="match status" value="1"/>
</dbReference>
<dbReference type="Gene3D" id="3.30.565.10">
    <property type="entry name" value="Histidine kinase-like ATPase, C-terminal domain"/>
    <property type="match status" value="1"/>
</dbReference>
<keyword evidence="5 8" id="KW-0418">Kinase</keyword>
<evidence type="ECO:0000313" key="8">
    <source>
        <dbReference type="EMBL" id="GLQ27383.1"/>
    </source>
</evidence>
<dbReference type="EMBL" id="BSNL01000001">
    <property type="protein sequence ID" value="GLQ27383.1"/>
    <property type="molecule type" value="Genomic_DNA"/>
</dbReference>
<keyword evidence="3" id="KW-0597">Phosphoprotein</keyword>
<dbReference type="InterPro" id="IPR036097">
    <property type="entry name" value="HisK_dim/P_sf"/>
</dbReference>
<evidence type="ECO:0000313" key="9">
    <source>
        <dbReference type="Proteomes" id="UP001161388"/>
    </source>
</evidence>
<sequence>MNDPSAAPLISALPFPTLVIGADQKITFANSSAVELLGGQVVNQNFVLVLRQPGLIAAIEDTAASLEKRVGQFATTAGRSEVRYDVHIAPADGNLVLTFEDTSDAKDLVSFRRDFVANVSHELRTPLASVVGFIETLRGAAKDDPAARDRFLDIMEGEAHRMAHLVDDLLSLSRVEESERKRPTTVVDIAVLANSTLKQLDPQIAAAKATVSFEDQAQGTMVLADEGQLRQVISNLVENALRYGAKQGNITVGVYGPAYERRLRQNCIRLAVRDEGEGIAAHHLPRLAERFYRVDSHRSREVGGTGLGLAIVKHIVHRHRGHLLIESVEGKGSTFTVILPVSDQNPQLS</sequence>
<protein>
    <recommendedName>
        <fullName evidence="2">histidine kinase</fullName>
        <ecNumber evidence="2">2.7.13.3</ecNumber>
    </recommendedName>
</protein>
<dbReference type="SMART" id="SM00387">
    <property type="entry name" value="HATPase_c"/>
    <property type="match status" value="1"/>
</dbReference>
<evidence type="ECO:0000259" key="7">
    <source>
        <dbReference type="PROSITE" id="PS50109"/>
    </source>
</evidence>
<evidence type="ECO:0000256" key="5">
    <source>
        <dbReference type="ARBA" id="ARBA00022777"/>
    </source>
</evidence>
<dbReference type="Proteomes" id="UP001161388">
    <property type="component" value="Unassembled WGS sequence"/>
</dbReference>
<evidence type="ECO:0000256" key="1">
    <source>
        <dbReference type="ARBA" id="ARBA00000085"/>
    </source>
</evidence>
<evidence type="ECO:0000256" key="4">
    <source>
        <dbReference type="ARBA" id="ARBA00022679"/>
    </source>
</evidence>
<dbReference type="Pfam" id="PF02518">
    <property type="entry name" value="HATPase_c"/>
    <property type="match status" value="1"/>
</dbReference>
<dbReference type="PANTHER" id="PTHR45453">
    <property type="entry name" value="PHOSPHATE REGULON SENSOR PROTEIN PHOR"/>
    <property type="match status" value="1"/>
</dbReference>
<dbReference type="EC" id="2.7.13.3" evidence="2"/>
<dbReference type="PRINTS" id="PR00344">
    <property type="entry name" value="BCTRLSENSOR"/>
</dbReference>
<dbReference type="GO" id="GO:0016301">
    <property type="term" value="F:kinase activity"/>
    <property type="evidence" value="ECO:0007669"/>
    <property type="project" value="UniProtKB-KW"/>
</dbReference>
<organism evidence="8 9">
    <name type="scientific">Sulfitobacter pacificus</name>
    <dbReference type="NCBI Taxonomy" id="1499314"/>
    <lineage>
        <taxon>Bacteria</taxon>
        <taxon>Pseudomonadati</taxon>
        <taxon>Pseudomonadota</taxon>
        <taxon>Alphaproteobacteria</taxon>
        <taxon>Rhodobacterales</taxon>
        <taxon>Roseobacteraceae</taxon>
        <taxon>Sulfitobacter</taxon>
    </lineage>
</organism>
<dbReference type="SUPFAM" id="SSF55874">
    <property type="entry name" value="ATPase domain of HSP90 chaperone/DNA topoisomerase II/histidine kinase"/>
    <property type="match status" value="1"/>
</dbReference>
<dbReference type="InterPro" id="IPR005467">
    <property type="entry name" value="His_kinase_dom"/>
</dbReference>
<evidence type="ECO:0000256" key="3">
    <source>
        <dbReference type="ARBA" id="ARBA00022553"/>
    </source>
</evidence>
<keyword evidence="6" id="KW-0902">Two-component regulatory system</keyword>
<dbReference type="InterPro" id="IPR050351">
    <property type="entry name" value="BphY/WalK/GraS-like"/>
</dbReference>
<dbReference type="SMART" id="SM00388">
    <property type="entry name" value="HisKA"/>
    <property type="match status" value="1"/>
</dbReference>
<dbReference type="SUPFAM" id="SSF47384">
    <property type="entry name" value="Homodimeric domain of signal transducing histidine kinase"/>
    <property type="match status" value="1"/>
</dbReference>
<comment type="caution">
    <text evidence="8">The sequence shown here is derived from an EMBL/GenBank/DDBJ whole genome shotgun (WGS) entry which is preliminary data.</text>
</comment>
<dbReference type="InterPro" id="IPR036890">
    <property type="entry name" value="HATPase_C_sf"/>
</dbReference>
<feature type="domain" description="Histidine kinase" evidence="7">
    <location>
        <begin position="118"/>
        <end position="343"/>
    </location>
</feature>
<reference evidence="8" key="1">
    <citation type="journal article" date="2014" name="Int. J. Syst. Evol. Microbiol.">
        <title>Complete genome of a new Firmicutes species belonging to the dominant human colonic microbiota ('Ruminococcus bicirculans') reveals two chromosomes and a selective capacity to utilize plant glucans.</title>
        <authorList>
            <consortium name="NISC Comparative Sequencing Program"/>
            <person name="Wegmann U."/>
            <person name="Louis P."/>
            <person name="Goesmann A."/>
            <person name="Henrissat B."/>
            <person name="Duncan S.H."/>
            <person name="Flint H.J."/>
        </authorList>
    </citation>
    <scope>NUCLEOTIDE SEQUENCE</scope>
    <source>
        <strain evidence="8">NBRC 109915</strain>
    </source>
</reference>
<evidence type="ECO:0000256" key="6">
    <source>
        <dbReference type="ARBA" id="ARBA00023012"/>
    </source>
</evidence>
<dbReference type="Pfam" id="PF00512">
    <property type="entry name" value="HisKA"/>
    <property type="match status" value="1"/>
</dbReference>
<keyword evidence="9" id="KW-1185">Reference proteome</keyword>
<dbReference type="Gene3D" id="1.10.287.130">
    <property type="match status" value="1"/>
</dbReference>
<reference evidence="8" key="2">
    <citation type="submission" date="2023-01" db="EMBL/GenBank/DDBJ databases">
        <title>Draft genome sequence of Sulfitobacter pacificus strain NBRC 109915.</title>
        <authorList>
            <person name="Sun Q."/>
            <person name="Mori K."/>
        </authorList>
    </citation>
    <scope>NUCLEOTIDE SEQUENCE</scope>
    <source>
        <strain evidence="8">NBRC 109915</strain>
    </source>
</reference>
<name>A0ABQ5VK35_9RHOB</name>
<dbReference type="PROSITE" id="PS50109">
    <property type="entry name" value="HIS_KIN"/>
    <property type="match status" value="1"/>
</dbReference>
<dbReference type="InterPro" id="IPR004358">
    <property type="entry name" value="Sig_transdc_His_kin-like_C"/>
</dbReference>
<accession>A0ABQ5VK35</accession>
<comment type="catalytic activity">
    <reaction evidence="1">
        <text>ATP + protein L-histidine = ADP + protein N-phospho-L-histidine.</text>
        <dbReference type="EC" id="2.7.13.3"/>
    </reaction>
</comment>
<dbReference type="InterPro" id="IPR003661">
    <property type="entry name" value="HisK_dim/P_dom"/>
</dbReference>
<dbReference type="InterPro" id="IPR003594">
    <property type="entry name" value="HATPase_dom"/>
</dbReference>
<dbReference type="CDD" id="cd00082">
    <property type="entry name" value="HisKA"/>
    <property type="match status" value="1"/>
</dbReference>
<proteinExistence type="predicted"/>
<gene>
    <name evidence="8" type="primary">phoR</name>
    <name evidence="8" type="ORF">GCM10007927_21860</name>
</gene>
<keyword evidence="4" id="KW-0808">Transferase</keyword>